<dbReference type="Pfam" id="PF08642">
    <property type="entry name" value="Rxt3"/>
    <property type="match status" value="1"/>
</dbReference>
<dbReference type="AlphaFoldDB" id="M2LLZ4"/>
<dbReference type="STRING" id="717646.M2LLZ4"/>
<feature type="compositionally biased region" description="Pro residues" evidence="1">
    <location>
        <begin position="65"/>
        <end position="81"/>
    </location>
</feature>
<name>M2LLZ4_BAUPA</name>
<evidence type="ECO:0000256" key="1">
    <source>
        <dbReference type="SAM" id="MobiDB-lite"/>
    </source>
</evidence>
<evidence type="ECO:0000313" key="2">
    <source>
        <dbReference type="EMBL" id="EMC95342.1"/>
    </source>
</evidence>
<feature type="compositionally biased region" description="Pro residues" evidence="1">
    <location>
        <begin position="147"/>
        <end position="160"/>
    </location>
</feature>
<organism evidence="2 3">
    <name type="scientific">Baudoinia panamericana (strain UAMH 10762)</name>
    <name type="common">Angels' share fungus</name>
    <name type="synonym">Baudoinia compniacensis (strain UAMH 10762)</name>
    <dbReference type="NCBI Taxonomy" id="717646"/>
    <lineage>
        <taxon>Eukaryota</taxon>
        <taxon>Fungi</taxon>
        <taxon>Dikarya</taxon>
        <taxon>Ascomycota</taxon>
        <taxon>Pezizomycotina</taxon>
        <taxon>Dothideomycetes</taxon>
        <taxon>Dothideomycetidae</taxon>
        <taxon>Mycosphaerellales</taxon>
        <taxon>Teratosphaeriaceae</taxon>
        <taxon>Baudoinia</taxon>
    </lineage>
</organism>
<dbReference type="SUPFAM" id="SSF69848">
    <property type="entry name" value="LCCL domain"/>
    <property type="match status" value="1"/>
</dbReference>
<feature type="compositionally biased region" description="Basic residues" evidence="1">
    <location>
        <begin position="619"/>
        <end position="646"/>
    </location>
</feature>
<dbReference type="eggNOG" id="ENOG502QX51">
    <property type="taxonomic scope" value="Eukaryota"/>
</dbReference>
<protein>
    <recommendedName>
        <fullName evidence="4">Rxt3-domain-containing protein</fullName>
    </recommendedName>
</protein>
<feature type="region of interest" description="Disordered" evidence="1">
    <location>
        <begin position="1"/>
        <end position="274"/>
    </location>
</feature>
<feature type="region of interest" description="Disordered" evidence="1">
    <location>
        <begin position="542"/>
        <end position="706"/>
    </location>
</feature>
<feature type="region of interest" description="Disordered" evidence="1">
    <location>
        <begin position="428"/>
        <end position="448"/>
    </location>
</feature>
<dbReference type="OrthoDB" id="3596986at2759"/>
<evidence type="ECO:0008006" key="4">
    <source>
        <dbReference type="Google" id="ProtNLM"/>
    </source>
</evidence>
<dbReference type="EMBL" id="KB445557">
    <property type="protein sequence ID" value="EMC95342.1"/>
    <property type="molecule type" value="Genomic_DNA"/>
</dbReference>
<dbReference type="Gene3D" id="2.170.130.20">
    <property type="entry name" value="LCCL-like domain"/>
    <property type="match status" value="1"/>
</dbReference>
<dbReference type="InterPro" id="IPR036609">
    <property type="entry name" value="LCCL_sf"/>
</dbReference>
<dbReference type="KEGG" id="bcom:BAUCODRAFT_35326"/>
<dbReference type="GeneID" id="19112669"/>
<feature type="region of interest" description="Disordered" evidence="1">
    <location>
        <begin position="493"/>
        <end position="518"/>
    </location>
</feature>
<feature type="compositionally biased region" description="Pro residues" evidence="1">
    <location>
        <begin position="16"/>
        <end position="27"/>
    </location>
</feature>
<keyword evidence="3" id="KW-1185">Reference proteome</keyword>
<feature type="compositionally biased region" description="Pro residues" evidence="1">
    <location>
        <begin position="130"/>
        <end position="140"/>
    </location>
</feature>
<dbReference type="Proteomes" id="UP000011761">
    <property type="component" value="Unassembled WGS sequence"/>
</dbReference>
<feature type="compositionally biased region" description="Basic and acidic residues" evidence="1">
    <location>
        <begin position="371"/>
        <end position="387"/>
    </location>
</feature>
<feature type="compositionally biased region" description="Basic and acidic residues" evidence="1">
    <location>
        <begin position="599"/>
        <end position="612"/>
    </location>
</feature>
<reference evidence="2 3" key="1">
    <citation type="journal article" date="2012" name="PLoS Pathog.">
        <title>Diverse lifestyles and strategies of plant pathogenesis encoded in the genomes of eighteen Dothideomycetes fungi.</title>
        <authorList>
            <person name="Ohm R.A."/>
            <person name="Feau N."/>
            <person name="Henrissat B."/>
            <person name="Schoch C.L."/>
            <person name="Horwitz B.A."/>
            <person name="Barry K.W."/>
            <person name="Condon B.J."/>
            <person name="Copeland A.C."/>
            <person name="Dhillon B."/>
            <person name="Glaser F."/>
            <person name="Hesse C.N."/>
            <person name="Kosti I."/>
            <person name="LaButti K."/>
            <person name="Lindquist E.A."/>
            <person name="Lucas S."/>
            <person name="Salamov A.A."/>
            <person name="Bradshaw R.E."/>
            <person name="Ciuffetti L."/>
            <person name="Hamelin R.C."/>
            <person name="Kema G.H.J."/>
            <person name="Lawrence C."/>
            <person name="Scott J.A."/>
            <person name="Spatafora J.W."/>
            <person name="Turgeon B.G."/>
            <person name="de Wit P.J.G.M."/>
            <person name="Zhong S."/>
            <person name="Goodwin S.B."/>
            <person name="Grigoriev I.V."/>
        </authorList>
    </citation>
    <scope>NUCLEOTIDE SEQUENCE [LARGE SCALE GENOMIC DNA]</scope>
    <source>
        <strain evidence="2 3">UAMH 10762</strain>
    </source>
</reference>
<proteinExistence type="predicted"/>
<dbReference type="HOGENOM" id="CLU_005227_1_0_1"/>
<dbReference type="RefSeq" id="XP_007677456.1">
    <property type="nucleotide sequence ID" value="XM_007679266.1"/>
</dbReference>
<feature type="compositionally biased region" description="Polar residues" evidence="1">
    <location>
        <begin position="543"/>
        <end position="561"/>
    </location>
</feature>
<evidence type="ECO:0000313" key="3">
    <source>
        <dbReference type="Proteomes" id="UP000011761"/>
    </source>
</evidence>
<gene>
    <name evidence="2" type="ORF">BAUCODRAFT_35326</name>
</gene>
<feature type="compositionally biased region" description="Basic residues" evidence="1">
    <location>
        <begin position="672"/>
        <end position="693"/>
    </location>
</feature>
<dbReference type="OMA" id="KPHSTHP"/>
<sequence>MTAAMDWRPAERPLNHHPPPPNYPPPFAQQTAQPPVQIPFSDPFSASRDPFLPHGRRGSLGPPGRAWPPTPGLGNSIPPPSQHASHLSALGPPYPPPPNGLVHMPMQFDPTRRRSLGGAGSPPQMVAGPLEPPPPPPPPTFFSSRNMPPPSSPQMPPPTAPAHLASAPRGPPISSPFAGVRDLAGFASHRPPPSMPIASILGGGDERRLNSSPNTIAAGPISTRKPMQPLSPGRARASSMREGVGRREPSPLRDGVFGGSRAQSAFHDRSDLDARREVFTSPRFPRESPHSFRAFRPEQQESRVPLNGNGMIGRPNSQPLELAPPRDIDEALARRELPIDGRYGAFRHFGEPERIPRHDMHAYSNGVTSQPREHDVYGSPNLDRDGRQVPARFQQGSFGTPMAEQQAGLFRPAYQYGPDAARESIEARPMHELRRDEPRSSPPIAELPPYMRARNGFVERPLTLEEHQRMEAFRGEQPRKESDGSLHRALLGISPDLNRKGRNSPLPQAVQGAQPRHIGPGGDHPGIKMEFGRMFSGLGSGVGSATPTAGQSMNGMTTPSRLSPARHLQDGDLVRTAVAGIGDGKASSKPKGSKRGGRRSRDNEKLDMDGRATPDLQRGNKRSRTTHPSHHHHHHLHSHHHHHHHHDPVDGQAGSFNMLRFPSNPGVVAPPAHHHHHHATHAHPAHHHHRHTPKPASIPRKPSVTVSNQKVLKEAAAKPRHHLGSCVYEVALTQMSPSELARDPQIKFSTKMQTIPLLEGRENCTYTIRAPRYYLTQSHDAEAGDEPSLLAAICERRQLWGTDIYTDDSDVIAAAIHSGWLKGDFGELNNDLRDVDGEDSEADNPGISDHAASPFVLSARPTKPIKIPPDCDMHITVLILPPLETYASTMQHHIRSREWAQTKHDGMSFMIHGVEFVDESEDNRFIERGIKARKERLVKEELRRREAATGLLNLFANGQSGSVTVGA</sequence>
<feature type="region of interest" description="Disordered" evidence="1">
    <location>
        <begin position="364"/>
        <end position="387"/>
    </location>
</feature>
<accession>M2LLZ4</accession>
<dbReference type="InterPro" id="IPR013951">
    <property type="entry name" value="Rxt3"/>
</dbReference>
<feature type="compositionally biased region" description="Basic and acidic residues" evidence="1">
    <location>
        <begin position="428"/>
        <end position="439"/>
    </location>
</feature>